<dbReference type="RefSeq" id="WP_101518666.1">
    <property type="nucleotide sequence ID" value="NZ_PKUS01000025.1"/>
</dbReference>
<evidence type="ECO:0000313" key="3">
    <source>
        <dbReference type="Proteomes" id="UP000235005"/>
    </source>
</evidence>
<organism evidence="2 3">
    <name type="scientific">Pseudohalioglobus lutimaris</name>
    <dbReference type="NCBI Taxonomy" id="1737061"/>
    <lineage>
        <taxon>Bacteria</taxon>
        <taxon>Pseudomonadati</taxon>
        <taxon>Pseudomonadota</taxon>
        <taxon>Gammaproteobacteria</taxon>
        <taxon>Cellvibrionales</taxon>
        <taxon>Halieaceae</taxon>
        <taxon>Pseudohalioglobus</taxon>
    </lineage>
</organism>
<feature type="transmembrane region" description="Helical" evidence="1">
    <location>
        <begin position="27"/>
        <end position="47"/>
    </location>
</feature>
<evidence type="ECO:0008006" key="4">
    <source>
        <dbReference type="Google" id="ProtNLM"/>
    </source>
</evidence>
<evidence type="ECO:0000256" key="1">
    <source>
        <dbReference type="SAM" id="Phobius"/>
    </source>
</evidence>
<feature type="transmembrane region" description="Helical" evidence="1">
    <location>
        <begin position="54"/>
        <end position="73"/>
    </location>
</feature>
<keyword evidence="3" id="KW-1185">Reference proteome</keyword>
<keyword evidence="1" id="KW-1133">Transmembrane helix</keyword>
<reference evidence="2 3" key="1">
    <citation type="submission" date="2018-01" db="EMBL/GenBank/DDBJ databases">
        <title>The draft genome sequence of Halioglobus lutimaris HF004.</title>
        <authorList>
            <person name="Du Z.-J."/>
            <person name="Shi M.-J."/>
        </authorList>
    </citation>
    <scope>NUCLEOTIDE SEQUENCE [LARGE SCALE GENOMIC DNA]</scope>
    <source>
        <strain evidence="2 3">HF004</strain>
    </source>
</reference>
<evidence type="ECO:0000313" key="2">
    <source>
        <dbReference type="EMBL" id="PLW67721.1"/>
    </source>
</evidence>
<comment type="caution">
    <text evidence="2">The sequence shown here is derived from an EMBL/GenBank/DDBJ whole genome shotgun (WGS) entry which is preliminary data.</text>
</comment>
<keyword evidence="1" id="KW-0472">Membrane</keyword>
<feature type="transmembrane region" description="Helical" evidence="1">
    <location>
        <begin position="156"/>
        <end position="177"/>
    </location>
</feature>
<sequence length="190" mass="21370">MRAVLLGISWCLILAYPFVVYYGLRTLPVNALGLALVVVAGARLLVLRQSDRTALVQDVLALVLLCTGLYAAFSSDPRWFPFYPVMVNCILLAVFSLSLFVGPPTVERLARISEPDLPDYAIAYTRRVTMVWCLFFLLNGLLALYTAVAASLQVWAWYNGLVSYLLMGVLFGGEWLVRRRVRRWHDAHAD</sequence>
<dbReference type="OrthoDB" id="8537043at2"/>
<name>A0A2N5WZQ5_9GAMM</name>
<dbReference type="AlphaFoldDB" id="A0A2N5WZQ5"/>
<protein>
    <recommendedName>
        <fullName evidence="4">DNA gyrase subunit B</fullName>
    </recommendedName>
</protein>
<feature type="transmembrane region" description="Helical" evidence="1">
    <location>
        <begin position="130"/>
        <end position="150"/>
    </location>
</feature>
<dbReference type="Proteomes" id="UP000235005">
    <property type="component" value="Unassembled WGS sequence"/>
</dbReference>
<keyword evidence="1" id="KW-0812">Transmembrane</keyword>
<proteinExistence type="predicted"/>
<accession>A0A2N5WZQ5</accession>
<dbReference type="EMBL" id="PKUS01000025">
    <property type="protein sequence ID" value="PLW67721.1"/>
    <property type="molecule type" value="Genomic_DNA"/>
</dbReference>
<gene>
    <name evidence="2" type="ORF">C0039_15735</name>
</gene>
<feature type="transmembrane region" description="Helical" evidence="1">
    <location>
        <begin position="79"/>
        <end position="101"/>
    </location>
</feature>